<evidence type="ECO:0000313" key="1">
    <source>
        <dbReference type="EMBL" id="KAI9922242.1"/>
    </source>
</evidence>
<name>A0ACC0WV27_9STRA</name>
<gene>
    <name evidence="1" type="ORF">PsorP6_001575</name>
</gene>
<sequence length="69" mass="8282">MQNERSGNEPFDIKARMARFLIVVVANRSGFVWRQFRPLYDNLMQYFRFSTALKNSLDSRHHLGYEVRT</sequence>
<organism evidence="1 2">
    <name type="scientific">Peronosclerospora sorghi</name>
    <dbReference type="NCBI Taxonomy" id="230839"/>
    <lineage>
        <taxon>Eukaryota</taxon>
        <taxon>Sar</taxon>
        <taxon>Stramenopiles</taxon>
        <taxon>Oomycota</taxon>
        <taxon>Peronosporomycetes</taxon>
        <taxon>Peronosporales</taxon>
        <taxon>Peronosporaceae</taxon>
        <taxon>Peronosclerospora</taxon>
    </lineage>
</organism>
<dbReference type="EMBL" id="CM047580">
    <property type="protein sequence ID" value="KAI9922242.1"/>
    <property type="molecule type" value="Genomic_DNA"/>
</dbReference>
<dbReference type="Proteomes" id="UP001163321">
    <property type="component" value="Chromosome 1"/>
</dbReference>
<evidence type="ECO:0000313" key="2">
    <source>
        <dbReference type="Proteomes" id="UP001163321"/>
    </source>
</evidence>
<comment type="caution">
    <text evidence="1">The sequence shown here is derived from an EMBL/GenBank/DDBJ whole genome shotgun (WGS) entry which is preliminary data.</text>
</comment>
<proteinExistence type="predicted"/>
<keyword evidence="2" id="KW-1185">Reference proteome</keyword>
<accession>A0ACC0WV27</accession>
<reference evidence="1 2" key="1">
    <citation type="journal article" date="2022" name="bioRxiv">
        <title>The genome of the oomycete Peronosclerospora sorghi, a cosmopolitan pathogen of maize and sorghum, is inflated with dispersed pseudogenes.</title>
        <authorList>
            <person name="Fletcher K."/>
            <person name="Martin F."/>
            <person name="Isakeit T."/>
            <person name="Cavanaugh K."/>
            <person name="Magill C."/>
            <person name="Michelmore R."/>
        </authorList>
    </citation>
    <scope>NUCLEOTIDE SEQUENCE [LARGE SCALE GENOMIC DNA]</scope>
    <source>
        <strain evidence="1">P6</strain>
    </source>
</reference>
<protein>
    <submittedName>
        <fullName evidence="1">Uncharacterized protein</fullName>
    </submittedName>
</protein>